<gene>
    <name evidence="4" type="ORF">C8D84_11084</name>
</gene>
<feature type="domain" description="Polysaccharide biosynthesis protein CapD-like" evidence="3">
    <location>
        <begin position="310"/>
        <end position="605"/>
    </location>
</feature>
<dbReference type="Proteomes" id="UP000245655">
    <property type="component" value="Unassembled WGS sequence"/>
</dbReference>
<sequence length="667" mass="74518">MFIKTESNNAYQSSSGFNQWSKRVALYLLSLPRLTKSTLLFSIDFAMSIFCLLLALMLRQGYVASHISLAALAFYAFVPVASLYLIGFYRSASRGFFDAVMGRVLQLFFLLIIVYQVIIYLSPSATIPRSAPVIFLFLFFIWLWNSRLMIRALLKRLQGAGQNRRPDACCDNVIIYGAGEAGRELLESLRHSYQYNVVAYIDDDPQLTGAYLHGKQIYAAHALPWLIEKLNVAQVILAMPSMSRGRKKQIMDSLSGISVKIKDLPSLRELADEIVTVSHIRPVDILDVLERETVEPVAELLQKNITGKNVLVTGAGGSIGSELCRQIIKNKPKCLVLYEQSEYALYTIYQELGNLKTANADYQNIEIISVIGSVSNEKKLINIFEKNHIKTIYHAAAYKHVPIVESNPFEGTINNTKGTYHCARAAIQARVETFVLISTDKAVRPTNVMGASKRLAELVCQGLSQSNSQTCFSMVRFGNVLGSSGSVVPLFTKQIEQGGPITITHPDITRYFMTIPEAASLVIQAGAMAFGGEVFVLDMGAPVKIVDLAKRMIRLTGCELKDDSNPNGDIEIVFTGLRPGEKLYEELIIGEDNIEPTFHPLIMQAMEHSFPLQDIENILFEFAEKAKQQDVVWLKTQFKFFVEGYREGSDKDVEVEKVDTTLTDEMC</sequence>
<feature type="transmembrane region" description="Helical" evidence="2">
    <location>
        <begin position="64"/>
        <end position="88"/>
    </location>
</feature>
<dbReference type="InterPro" id="IPR029063">
    <property type="entry name" value="SAM-dependent_MTases_sf"/>
</dbReference>
<comment type="similarity">
    <text evidence="1">Belongs to the polysaccharide synthase family.</text>
</comment>
<dbReference type="CDD" id="cd05237">
    <property type="entry name" value="UDP_invert_4-6DH_SDR_e"/>
    <property type="match status" value="1"/>
</dbReference>
<feature type="transmembrane region" description="Helical" evidence="2">
    <location>
        <begin position="39"/>
        <end position="58"/>
    </location>
</feature>
<name>A0A2V1ZWX4_PSYIM</name>
<proteinExistence type="inferred from homology"/>
<accession>A0A2V1ZWX4</accession>
<keyword evidence="2" id="KW-0472">Membrane</keyword>
<keyword evidence="5" id="KW-1185">Reference proteome</keyword>
<comment type="caution">
    <text evidence="4">The sequence shown here is derived from an EMBL/GenBank/DDBJ whole genome shotgun (WGS) entry which is preliminary data.</text>
</comment>
<organism evidence="4 5">
    <name type="scientific">Psychrobacter immobilis</name>
    <dbReference type="NCBI Taxonomy" id="498"/>
    <lineage>
        <taxon>Bacteria</taxon>
        <taxon>Pseudomonadati</taxon>
        <taxon>Pseudomonadota</taxon>
        <taxon>Gammaproteobacteria</taxon>
        <taxon>Moraxellales</taxon>
        <taxon>Moraxellaceae</taxon>
        <taxon>Psychrobacter</taxon>
    </lineage>
</organism>
<dbReference type="Gene3D" id="3.40.50.720">
    <property type="entry name" value="NAD(P)-binding Rossmann-like Domain"/>
    <property type="match status" value="2"/>
</dbReference>
<evidence type="ECO:0000259" key="3">
    <source>
        <dbReference type="Pfam" id="PF02719"/>
    </source>
</evidence>
<dbReference type="InterPro" id="IPR036291">
    <property type="entry name" value="NAD(P)-bd_dom_sf"/>
</dbReference>
<dbReference type="SUPFAM" id="SSF51735">
    <property type="entry name" value="NAD(P)-binding Rossmann-fold domains"/>
    <property type="match status" value="1"/>
</dbReference>
<dbReference type="RefSeq" id="WP_109591685.1">
    <property type="nucleotide sequence ID" value="NZ_CAJGZY010000004.1"/>
</dbReference>
<dbReference type="PANTHER" id="PTHR43318:SF1">
    <property type="entry name" value="POLYSACCHARIDE BIOSYNTHESIS PROTEIN EPSC-RELATED"/>
    <property type="match status" value="1"/>
</dbReference>
<evidence type="ECO:0000313" key="5">
    <source>
        <dbReference type="Proteomes" id="UP000245655"/>
    </source>
</evidence>
<reference evidence="4 5" key="1">
    <citation type="submission" date="2018-05" db="EMBL/GenBank/DDBJ databases">
        <title>Genomic Encyclopedia of Type Strains, Phase IV (KMG-IV): sequencing the most valuable type-strain genomes for metagenomic binning, comparative biology and taxonomic classification.</title>
        <authorList>
            <person name="Goeker M."/>
        </authorList>
    </citation>
    <scope>NUCLEOTIDE SEQUENCE [LARGE SCALE GENOMIC DNA]</scope>
    <source>
        <strain evidence="4 5">DSM 7229</strain>
    </source>
</reference>
<dbReference type="GeneID" id="60255620"/>
<evidence type="ECO:0000256" key="1">
    <source>
        <dbReference type="ARBA" id="ARBA00007430"/>
    </source>
</evidence>
<dbReference type="Pfam" id="PF13727">
    <property type="entry name" value="CoA_binding_3"/>
    <property type="match status" value="1"/>
</dbReference>
<dbReference type="InterPro" id="IPR051203">
    <property type="entry name" value="Polysaccharide_Synthase-Rel"/>
</dbReference>
<protein>
    <submittedName>
        <fullName evidence="4">FlaA1/EpsC-like NDP-sugar epimerase</fullName>
    </submittedName>
</protein>
<feature type="transmembrane region" description="Helical" evidence="2">
    <location>
        <begin position="100"/>
        <end position="121"/>
    </location>
</feature>
<dbReference type="InterPro" id="IPR003869">
    <property type="entry name" value="Polysac_CapD-like"/>
</dbReference>
<dbReference type="EMBL" id="QGGM01000010">
    <property type="protein sequence ID" value="PWK10175.1"/>
    <property type="molecule type" value="Genomic_DNA"/>
</dbReference>
<dbReference type="AlphaFoldDB" id="A0A2V1ZWX4"/>
<evidence type="ECO:0000256" key="2">
    <source>
        <dbReference type="SAM" id="Phobius"/>
    </source>
</evidence>
<keyword evidence="2" id="KW-0812">Transmembrane</keyword>
<dbReference type="PANTHER" id="PTHR43318">
    <property type="entry name" value="UDP-N-ACETYLGLUCOSAMINE 4,6-DEHYDRATASE"/>
    <property type="match status" value="1"/>
</dbReference>
<evidence type="ECO:0000313" key="4">
    <source>
        <dbReference type="EMBL" id="PWK10175.1"/>
    </source>
</evidence>
<dbReference type="Pfam" id="PF02719">
    <property type="entry name" value="Polysacc_synt_2"/>
    <property type="match status" value="1"/>
</dbReference>
<feature type="transmembrane region" description="Helical" evidence="2">
    <location>
        <begin position="133"/>
        <end position="154"/>
    </location>
</feature>
<keyword evidence="2" id="KW-1133">Transmembrane helix</keyword>
<dbReference type="SUPFAM" id="SSF53335">
    <property type="entry name" value="S-adenosyl-L-methionine-dependent methyltransferases"/>
    <property type="match status" value="1"/>
</dbReference>